<dbReference type="Proteomes" id="UP001597351">
    <property type="component" value="Unassembled WGS sequence"/>
</dbReference>
<proteinExistence type="predicted"/>
<evidence type="ECO:0000256" key="1">
    <source>
        <dbReference type="SAM" id="MobiDB-lite"/>
    </source>
</evidence>
<evidence type="ECO:0008006" key="4">
    <source>
        <dbReference type="Google" id="ProtNLM"/>
    </source>
</evidence>
<accession>A0ABW4TPM1</accession>
<protein>
    <recommendedName>
        <fullName evidence="4">DUF2382 domain-containing protein</fullName>
    </recommendedName>
</protein>
<sequence length="66" mass="7550">MRQNMEIFPGDEPQQDVEGHIRTSTVLEGDEGDVEGHIRTSMVLEGDEEDVEGHMQPPRDLDIERF</sequence>
<name>A0ABW4TPM1_9ACTN</name>
<keyword evidence="3" id="KW-1185">Reference proteome</keyword>
<feature type="region of interest" description="Disordered" evidence="1">
    <location>
        <begin position="47"/>
        <end position="66"/>
    </location>
</feature>
<organism evidence="2 3">
    <name type="scientific">Nocardioides aestuarii</name>
    <dbReference type="NCBI Taxonomy" id="252231"/>
    <lineage>
        <taxon>Bacteria</taxon>
        <taxon>Bacillati</taxon>
        <taxon>Actinomycetota</taxon>
        <taxon>Actinomycetes</taxon>
        <taxon>Propionibacteriales</taxon>
        <taxon>Nocardioidaceae</taxon>
        <taxon>Nocardioides</taxon>
    </lineage>
</organism>
<comment type="caution">
    <text evidence="2">The sequence shown here is derived from an EMBL/GenBank/DDBJ whole genome shotgun (WGS) entry which is preliminary data.</text>
</comment>
<feature type="compositionally biased region" description="Basic and acidic residues" evidence="1">
    <location>
        <begin position="57"/>
        <end position="66"/>
    </location>
</feature>
<dbReference type="RefSeq" id="WP_343920643.1">
    <property type="nucleotide sequence ID" value="NZ_BAAAJT010000002.1"/>
</dbReference>
<gene>
    <name evidence="2" type="ORF">ACFSDE_17055</name>
</gene>
<evidence type="ECO:0000313" key="2">
    <source>
        <dbReference type="EMBL" id="MFD1948515.1"/>
    </source>
</evidence>
<evidence type="ECO:0000313" key="3">
    <source>
        <dbReference type="Proteomes" id="UP001597351"/>
    </source>
</evidence>
<reference evidence="3" key="1">
    <citation type="journal article" date="2019" name="Int. J. Syst. Evol. Microbiol.">
        <title>The Global Catalogue of Microorganisms (GCM) 10K type strain sequencing project: providing services to taxonomists for standard genome sequencing and annotation.</title>
        <authorList>
            <consortium name="The Broad Institute Genomics Platform"/>
            <consortium name="The Broad Institute Genome Sequencing Center for Infectious Disease"/>
            <person name="Wu L."/>
            <person name="Ma J."/>
        </authorList>
    </citation>
    <scope>NUCLEOTIDE SEQUENCE [LARGE SCALE GENOMIC DNA]</scope>
    <source>
        <strain evidence="3">CGMCC 1.12477</strain>
    </source>
</reference>
<dbReference type="EMBL" id="JBHUGD010000003">
    <property type="protein sequence ID" value="MFD1948515.1"/>
    <property type="molecule type" value="Genomic_DNA"/>
</dbReference>